<evidence type="ECO:0000259" key="1">
    <source>
        <dbReference type="PROSITE" id="PS50878"/>
    </source>
</evidence>
<keyword evidence="3" id="KW-1185">Reference proteome</keyword>
<dbReference type="Proteomes" id="UP000740926">
    <property type="component" value="Unassembled WGS sequence"/>
</dbReference>
<sequence>MPNQFIAENSLILNIAIEHTQRCKREDIALLLDQEKAYDRVHHSYLKKVLLKFGFPPTLVNSLIALFFGNRVCININGHFTNEVDQGRGLRQGDPLSPLLFNLALEPFLRHILQDASIVGFSFSPLSQDLPPPATLKVLAYTDDVCVFLSSRTDFLRPQHHLNAYGQVSNAKVNLSKTETIFLNGRASPHWQQLLTQYQISQWHNHSKNQPLRYLGFPVIQSVAQRKYIENKLLQSVKTQYGIYSQRHLSLRGRVTLANSLILSKLWYFLRVVSLTKQFFRQIRSALYQFITKGIKPGFRYTLLCQPITSGGLGLLDPVAQNRCLQIRWLRLLFQEDDPNSCSQLYLKDFVRRFHSSGTDIRLSFFFPPLRPISSVFRGSFMSTLYMVMDSFLPKRFSMVRCTPATLLCLPLLSLFSHIPDAHWLRKLQRLKMQARLFFTYDISLQCIRPLLRPDSPHYPRLAAWLLRDLNNRIITLNDMTWALILNLSPDLGQVDDVPFVSWLTHSPDWILYNPKIFWQNQIATLDPGNLITTFSSADWVLFWSLKMLPEARSLCFRFLYGKLHCKLTIARLNPDVSSACKLCQTPREDIHHLVISCPYKWPIWQEALSRFVPYLEFNAEDIHEILSKMRRYEHVDNTKLLILIYYVMLFIWRAHWRYISDNVSLSPIHIVTSVFEKLRLYRQQ</sequence>
<feature type="domain" description="Reverse transcriptase" evidence="1">
    <location>
        <begin position="1"/>
        <end position="219"/>
    </location>
</feature>
<reference evidence="2 3" key="1">
    <citation type="journal article" date="2020" name="Microb. Genom.">
        <title>Genetic diversity of clinical and environmental Mucorales isolates obtained from an investigation of mucormycosis cases among solid organ transplant recipients.</title>
        <authorList>
            <person name="Nguyen M.H."/>
            <person name="Kaul D."/>
            <person name="Muto C."/>
            <person name="Cheng S.J."/>
            <person name="Richter R.A."/>
            <person name="Bruno V.M."/>
            <person name="Liu G."/>
            <person name="Beyhan S."/>
            <person name="Sundermann A.J."/>
            <person name="Mounaud S."/>
            <person name="Pasculle A.W."/>
            <person name="Nierman W.C."/>
            <person name="Driscoll E."/>
            <person name="Cumbie R."/>
            <person name="Clancy C.J."/>
            <person name="Dupont C.L."/>
        </authorList>
    </citation>
    <scope>NUCLEOTIDE SEQUENCE [LARGE SCALE GENOMIC DNA]</scope>
    <source>
        <strain evidence="2 3">GL24</strain>
    </source>
</reference>
<dbReference type="Pfam" id="PF13966">
    <property type="entry name" value="zf-RVT"/>
    <property type="match status" value="1"/>
</dbReference>
<dbReference type="SUPFAM" id="SSF56672">
    <property type="entry name" value="DNA/RNA polymerases"/>
    <property type="match status" value="1"/>
</dbReference>
<dbReference type="PANTHER" id="PTHR31635:SF196">
    <property type="entry name" value="REVERSE TRANSCRIPTASE DOMAIN-CONTAINING PROTEIN-RELATED"/>
    <property type="match status" value="1"/>
</dbReference>
<evidence type="ECO:0000313" key="2">
    <source>
        <dbReference type="EMBL" id="KAG1574660.1"/>
    </source>
</evidence>
<proteinExistence type="predicted"/>
<accession>A0A9P6ZBN2</accession>
<dbReference type="CDD" id="cd01650">
    <property type="entry name" value="RT_nLTR_like"/>
    <property type="match status" value="1"/>
</dbReference>
<dbReference type="AlphaFoldDB" id="A0A9P6ZBN2"/>
<protein>
    <recommendedName>
        <fullName evidence="1">Reverse transcriptase domain-containing protein</fullName>
    </recommendedName>
</protein>
<dbReference type="InterPro" id="IPR026960">
    <property type="entry name" value="RVT-Znf"/>
</dbReference>
<evidence type="ECO:0000313" key="3">
    <source>
        <dbReference type="Proteomes" id="UP000740926"/>
    </source>
</evidence>
<comment type="caution">
    <text evidence="2">The sequence shown here is derived from an EMBL/GenBank/DDBJ whole genome shotgun (WGS) entry which is preliminary data.</text>
</comment>
<dbReference type="EMBL" id="JAANIU010000153">
    <property type="protein sequence ID" value="KAG1574660.1"/>
    <property type="molecule type" value="Genomic_DNA"/>
</dbReference>
<dbReference type="OMA" id="NCWRARN"/>
<organism evidence="2 3">
    <name type="scientific">Rhizopus delemar</name>
    <dbReference type="NCBI Taxonomy" id="936053"/>
    <lineage>
        <taxon>Eukaryota</taxon>
        <taxon>Fungi</taxon>
        <taxon>Fungi incertae sedis</taxon>
        <taxon>Mucoromycota</taxon>
        <taxon>Mucoromycotina</taxon>
        <taxon>Mucoromycetes</taxon>
        <taxon>Mucorales</taxon>
        <taxon>Mucorineae</taxon>
        <taxon>Rhizopodaceae</taxon>
        <taxon>Rhizopus</taxon>
    </lineage>
</organism>
<dbReference type="InterPro" id="IPR000477">
    <property type="entry name" value="RT_dom"/>
</dbReference>
<gene>
    <name evidence="2" type="ORF">G6F50_001784</name>
</gene>
<dbReference type="InterPro" id="IPR043502">
    <property type="entry name" value="DNA/RNA_pol_sf"/>
</dbReference>
<dbReference type="PROSITE" id="PS50878">
    <property type="entry name" value="RT_POL"/>
    <property type="match status" value="1"/>
</dbReference>
<dbReference type="Pfam" id="PF00078">
    <property type="entry name" value="RVT_1"/>
    <property type="match status" value="1"/>
</dbReference>
<dbReference type="PANTHER" id="PTHR31635">
    <property type="entry name" value="REVERSE TRANSCRIPTASE DOMAIN-CONTAINING PROTEIN-RELATED"/>
    <property type="match status" value="1"/>
</dbReference>
<name>A0A9P6ZBN2_9FUNG</name>